<evidence type="ECO:0008006" key="4">
    <source>
        <dbReference type="Google" id="ProtNLM"/>
    </source>
</evidence>
<dbReference type="InterPro" id="IPR002860">
    <property type="entry name" value="BNR_rpt"/>
</dbReference>
<evidence type="ECO:0000313" key="2">
    <source>
        <dbReference type="EMBL" id="OVE85333.1"/>
    </source>
</evidence>
<organism evidence="2 3">
    <name type="scientific">Natronolimnobius baerhuensis</name>
    <dbReference type="NCBI Taxonomy" id="253108"/>
    <lineage>
        <taxon>Archaea</taxon>
        <taxon>Methanobacteriati</taxon>
        <taxon>Methanobacteriota</taxon>
        <taxon>Stenosarchaea group</taxon>
        <taxon>Halobacteria</taxon>
        <taxon>Halobacteriales</taxon>
        <taxon>Natrialbaceae</taxon>
        <taxon>Natronolimnobius</taxon>
    </lineage>
</organism>
<dbReference type="EMBL" id="MWPH01000001">
    <property type="protein sequence ID" value="OVE85333.1"/>
    <property type="molecule type" value="Genomic_DNA"/>
</dbReference>
<name>A0A202EAN2_9EURY</name>
<dbReference type="AlphaFoldDB" id="A0A202EAN2"/>
<dbReference type="Gene3D" id="2.130.10.10">
    <property type="entry name" value="YVTN repeat-like/Quinoprotein amine dehydrogenase"/>
    <property type="match status" value="1"/>
</dbReference>
<keyword evidence="3" id="KW-1185">Reference proteome</keyword>
<comment type="caution">
    <text evidence="2">The sequence shown here is derived from an EMBL/GenBank/DDBJ whole genome shotgun (WGS) entry which is preliminary data.</text>
</comment>
<dbReference type="SUPFAM" id="SSF110296">
    <property type="entry name" value="Oligoxyloglucan reducing end-specific cellobiohydrolase"/>
    <property type="match status" value="1"/>
</dbReference>
<accession>A0A202EAN2</accession>
<evidence type="ECO:0000313" key="3">
    <source>
        <dbReference type="Proteomes" id="UP000196084"/>
    </source>
</evidence>
<gene>
    <name evidence="2" type="ORF">B2G88_00445</name>
</gene>
<dbReference type="PANTHER" id="PTHR43739:SF5">
    <property type="entry name" value="EXO-ALPHA-SIALIDASE"/>
    <property type="match status" value="1"/>
</dbReference>
<dbReference type="Proteomes" id="UP000196084">
    <property type="component" value="Unassembled WGS sequence"/>
</dbReference>
<dbReference type="InterPro" id="IPR052025">
    <property type="entry name" value="Xyloglucanase_GH74"/>
</dbReference>
<proteinExistence type="predicted"/>
<dbReference type="OrthoDB" id="197823at2157"/>
<sequence length="346" mass="38048">MVRVYAALRDRLLVCHGSGTVPDNWATETRLEGHDLECVAASPDAPETVFVGTFEDGLFRSTDGGQTFERLETDFVSEAVMSLAISPHDSDVIYAGTEPSRVYRSTDGGDSWTLLEGLTDLPSESEWYFPPRPHTHHVRWLEVDPFDPDRLYVGVEAGAFVYSTDGGETWNERPEGSRRDNHSLATHPDREGRVYSAAGDGYAVSDDGGERWRQPQQGLEHTYCWSVVPDPVDPERVLVSSASGASSAHTAETAESYVYRREGDEWHRLDDRGIPMGDGVVRTVFDAPATATGSETESELGSVVYGVNNQGLFVTDDFGDRWSPVTIDWADALESQTPRGLAVIDA</sequence>
<reference evidence="2 3" key="1">
    <citation type="submission" date="2017-02" db="EMBL/GenBank/DDBJ databases">
        <title>Natronthermophilus aegyptiacus gen. nov.,sp. nov., an aerobic, extremely halophilic alkalithermophilic archaeon isolated from the athalassohaline Wadi An Natrun, Egypt.</title>
        <authorList>
            <person name="Zhao B."/>
        </authorList>
    </citation>
    <scope>NUCLEOTIDE SEQUENCE [LARGE SCALE GENOMIC DNA]</scope>
    <source>
        <strain evidence="2 3">CGMCC 1.3597</strain>
    </source>
</reference>
<evidence type="ECO:0000256" key="1">
    <source>
        <dbReference type="SAM" id="MobiDB-lite"/>
    </source>
</evidence>
<feature type="region of interest" description="Disordered" evidence="1">
    <location>
        <begin position="166"/>
        <end position="188"/>
    </location>
</feature>
<protein>
    <recommendedName>
        <fullName evidence="4">Glycosyl hydrolase</fullName>
    </recommendedName>
</protein>
<dbReference type="RefSeq" id="WP_087713678.1">
    <property type="nucleotide sequence ID" value="NZ_MWPH01000001.1"/>
</dbReference>
<dbReference type="Pfam" id="PF02012">
    <property type="entry name" value="BNR"/>
    <property type="match status" value="1"/>
</dbReference>
<dbReference type="CDD" id="cd15482">
    <property type="entry name" value="Sialidase_non-viral"/>
    <property type="match status" value="1"/>
</dbReference>
<dbReference type="InterPro" id="IPR015943">
    <property type="entry name" value="WD40/YVTN_repeat-like_dom_sf"/>
</dbReference>
<dbReference type="PANTHER" id="PTHR43739">
    <property type="entry name" value="XYLOGLUCANASE (EUROFUNG)"/>
    <property type="match status" value="1"/>
</dbReference>
<dbReference type="GO" id="GO:0010411">
    <property type="term" value="P:xyloglucan metabolic process"/>
    <property type="evidence" value="ECO:0007669"/>
    <property type="project" value="TreeGrafter"/>
</dbReference>
<feature type="compositionally biased region" description="Basic and acidic residues" evidence="1">
    <location>
        <begin position="170"/>
        <end position="188"/>
    </location>
</feature>